<keyword evidence="1" id="KW-1133">Transmembrane helix</keyword>
<sequence>MTEIHLKLTFGILATIVTLVFLWVAYLLAINGQAEAAAFTAIGGPIVGGGLFRLFERMSR</sequence>
<evidence type="ECO:0000256" key="1">
    <source>
        <dbReference type="SAM" id="Phobius"/>
    </source>
</evidence>
<protein>
    <submittedName>
        <fullName evidence="2">Putative flippase GtrA</fullName>
    </submittedName>
</protein>
<evidence type="ECO:0000313" key="2">
    <source>
        <dbReference type="EMBL" id="MBB5236300.1"/>
    </source>
</evidence>
<evidence type="ECO:0000313" key="3">
    <source>
        <dbReference type="Proteomes" id="UP000525389"/>
    </source>
</evidence>
<keyword evidence="1" id="KW-0812">Transmembrane</keyword>
<dbReference type="AlphaFoldDB" id="A0A7W8LS45"/>
<dbReference type="EMBL" id="JACHFN010000025">
    <property type="protein sequence ID" value="MBB5236300.1"/>
    <property type="molecule type" value="Genomic_DNA"/>
</dbReference>
<feature type="transmembrane region" description="Helical" evidence="1">
    <location>
        <begin position="12"/>
        <end position="30"/>
    </location>
</feature>
<comment type="caution">
    <text evidence="2">The sequence shown here is derived from an EMBL/GenBank/DDBJ whole genome shotgun (WGS) entry which is preliminary data.</text>
</comment>
<gene>
    <name evidence="2" type="ORF">HNQ09_003774</name>
</gene>
<dbReference type="Proteomes" id="UP000525389">
    <property type="component" value="Unassembled WGS sequence"/>
</dbReference>
<keyword evidence="1" id="KW-0472">Membrane</keyword>
<organism evidence="2 3">
    <name type="scientific">Deinococcus budaensis</name>
    <dbReference type="NCBI Taxonomy" id="1665626"/>
    <lineage>
        <taxon>Bacteria</taxon>
        <taxon>Thermotogati</taxon>
        <taxon>Deinococcota</taxon>
        <taxon>Deinococci</taxon>
        <taxon>Deinococcales</taxon>
        <taxon>Deinococcaceae</taxon>
        <taxon>Deinococcus</taxon>
    </lineage>
</organism>
<proteinExistence type="predicted"/>
<feature type="transmembrane region" description="Helical" evidence="1">
    <location>
        <begin position="36"/>
        <end position="55"/>
    </location>
</feature>
<dbReference type="RefSeq" id="WP_184032035.1">
    <property type="nucleotide sequence ID" value="NZ_JACHFN010000025.1"/>
</dbReference>
<reference evidence="2 3" key="1">
    <citation type="submission" date="2020-08" db="EMBL/GenBank/DDBJ databases">
        <title>Genomic Encyclopedia of Type Strains, Phase IV (KMG-IV): sequencing the most valuable type-strain genomes for metagenomic binning, comparative biology and taxonomic classification.</title>
        <authorList>
            <person name="Goeker M."/>
        </authorList>
    </citation>
    <scope>NUCLEOTIDE SEQUENCE [LARGE SCALE GENOMIC DNA]</scope>
    <source>
        <strain evidence="2 3">DSM 101791</strain>
    </source>
</reference>
<keyword evidence="3" id="KW-1185">Reference proteome</keyword>
<accession>A0A7W8LS45</accession>
<name>A0A7W8LS45_9DEIO</name>